<sequence>MKSSMTIPDFDLHSYDKYVVCFSSGKDSIAIFLYLLDNKILKEKIELWHSNVDGIGKTFFDWEITPDYCRKFAAAFGVKIYFQWKEGGFKRELLRENSLTAPVCFEMEDGTIGKESD</sequence>
<dbReference type="RefSeq" id="WP_379993957.1">
    <property type="nucleotide sequence ID" value="NZ_JBHSGN010000024.1"/>
</dbReference>
<protein>
    <recommendedName>
        <fullName evidence="3">Phosphoadenosine phosphosulphate reductase domain-containing protein</fullName>
    </recommendedName>
</protein>
<evidence type="ECO:0000313" key="2">
    <source>
        <dbReference type="Proteomes" id="UP001596023"/>
    </source>
</evidence>
<evidence type="ECO:0000313" key="1">
    <source>
        <dbReference type="EMBL" id="MFC4672753.1"/>
    </source>
</evidence>
<dbReference type="EMBL" id="JBHSGN010000024">
    <property type="protein sequence ID" value="MFC4672753.1"/>
    <property type="molecule type" value="Genomic_DNA"/>
</dbReference>
<organism evidence="1 2">
    <name type="scientific">Dysgonomonas termitidis</name>
    <dbReference type="NCBI Taxonomy" id="1516126"/>
    <lineage>
        <taxon>Bacteria</taxon>
        <taxon>Pseudomonadati</taxon>
        <taxon>Bacteroidota</taxon>
        <taxon>Bacteroidia</taxon>
        <taxon>Bacteroidales</taxon>
        <taxon>Dysgonomonadaceae</taxon>
        <taxon>Dysgonomonas</taxon>
    </lineage>
</organism>
<gene>
    <name evidence="1" type="ORF">ACFO6W_03495</name>
</gene>
<evidence type="ECO:0008006" key="3">
    <source>
        <dbReference type="Google" id="ProtNLM"/>
    </source>
</evidence>
<dbReference type="InterPro" id="IPR014729">
    <property type="entry name" value="Rossmann-like_a/b/a_fold"/>
</dbReference>
<proteinExistence type="predicted"/>
<dbReference type="Gene3D" id="3.40.50.620">
    <property type="entry name" value="HUPs"/>
    <property type="match status" value="1"/>
</dbReference>
<dbReference type="SUPFAM" id="SSF52402">
    <property type="entry name" value="Adenine nucleotide alpha hydrolases-like"/>
    <property type="match status" value="1"/>
</dbReference>
<name>A0ABV9KRT8_9BACT</name>
<reference evidence="2" key="1">
    <citation type="journal article" date="2019" name="Int. J. Syst. Evol. Microbiol.">
        <title>The Global Catalogue of Microorganisms (GCM) 10K type strain sequencing project: providing services to taxonomists for standard genome sequencing and annotation.</title>
        <authorList>
            <consortium name="The Broad Institute Genomics Platform"/>
            <consortium name="The Broad Institute Genome Sequencing Center for Infectious Disease"/>
            <person name="Wu L."/>
            <person name="Ma J."/>
        </authorList>
    </citation>
    <scope>NUCLEOTIDE SEQUENCE [LARGE SCALE GENOMIC DNA]</scope>
    <source>
        <strain evidence="2">CCUG 66188</strain>
    </source>
</reference>
<dbReference type="Proteomes" id="UP001596023">
    <property type="component" value="Unassembled WGS sequence"/>
</dbReference>
<keyword evidence="2" id="KW-1185">Reference proteome</keyword>
<accession>A0ABV9KRT8</accession>
<comment type="caution">
    <text evidence="1">The sequence shown here is derived from an EMBL/GenBank/DDBJ whole genome shotgun (WGS) entry which is preliminary data.</text>
</comment>